<keyword evidence="4" id="KW-0175">Coiled coil</keyword>
<accession>A0ABR4NM65</accession>
<dbReference type="InterPro" id="IPR001680">
    <property type="entry name" value="WD40_rpt"/>
</dbReference>
<feature type="repeat" description="WD" evidence="3">
    <location>
        <begin position="489"/>
        <end position="511"/>
    </location>
</feature>
<dbReference type="InterPro" id="IPR015943">
    <property type="entry name" value="WD40/YVTN_repeat-like_dom_sf"/>
</dbReference>
<keyword evidence="2" id="KW-0677">Repeat</keyword>
<dbReference type="CDD" id="cd00200">
    <property type="entry name" value="WD40"/>
    <property type="match status" value="1"/>
</dbReference>
<sequence>MTDKNVPANTFVLTDQWLSNIYLFKNKFIDLLYRKIYNSVLFNILMKKNQLTTSFKNQYTSSLLTDRLYFRNLFADIQTSFRVLTYLEDVQLQNLPQRSLDDNSTNETYHSLFQGFIAGLNNKFLLCYQLNDSSDIGIEVKKIFSVKDSNNHASIMKEQVSNANILTRGLELELNTIEEEFERLKQKRTKVRREIEHLTDYRLVLERNVALVEERKYFLQEYDPIKQEYDSIKQDSETLHLKSYNHEHISISNKDLSTPVIDENVIPHDRLLTDNLNEYFEKFEPKNKRSRYIPLALKQKLALPGKLSFIDHAHSDNILNLSFDHPFGLLSSTADLDNEIKLWDLKTNKHVATLSEHLATVNCVQFMKNHSLLISASKDATLKVWNIDLSLEINNSASPFSERGLSSCLTTLEGHNDAITALTIDGTAVVSASNDKTLRHWDLLSGKCIQTIDITMAMKNKATEGISLDNRLLSSVPLIGDVFCHDNALVTGTKDGIIRLWDLRVGRAIGELKGHTDPINTLRFKSNELISGSEDKTSRLWDLRMGSLVELFTYSGSVLCSDFDQTKIINAVHNEGINTFDRSTRSGDILGMTYPVSTFQVDKNYLVLGTTSGSIESWSC</sequence>
<dbReference type="SUPFAM" id="SSF50978">
    <property type="entry name" value="WD40 repeat-like"/>
    <property type="match status" value="1"/>
</dbReference>
<dbReference type="InterPro" id="IPR020472">
    <property type="entry name" value="WD40_PAC1"/>
</dbReference>
<evidence type="ECO:0000313" key="5">
    <source>
        <dbReference type="EMBL" id="KAL3228902.1"/>
    </source>
</evidence>
<dbReference type="PANTHER" id="PTHR19848:SF8">
    <property type="entry name" value="F-BOX AND WD REPEAT DOMAIN CONTAINING 7"/>
    <property type="match status" value="1"/>
</dbReference>
<dbReference type="PRINTS" id="PR00320">
    <property type="entry name" value="GPROTEINBRPT"/>
</dbReference>
<feature type="repeat" description="WD" evidence="3">
    <location>
        <begin position="412"/>
        <end position="451"/>
    </location>
</feature>
<dbReference type="Gene3D" id="6.10.280.220">
    <property type="match status" value="1"/>
</dbReference>
<dbReference type="Pfam" id="PF00400">
    <property type="entry name" value="WD40"/>
    <property type="match status" value="4"/>
</dbReference>
<evidence type="ECO:0000256" key="3">
    <source>
        <dbReference type="PROSITE-ProRule" id="PRU00221"/>
    </source>
</evidence>
<dbReference type="PANTHER" id="PTHR19848">
    <property type="entry name" value="WD40 REPEAT PROTEIN"/>
    <property type="match status" value="1"/>
</dbReference>
<dbReference type="EMBL" id="JBEVYD010000012">
    <property type="protein sequence ID" value="KAL3228902.1"/>
    <property type="molecule type" value="Genomic_DNA"/>
</dbReference>
<dbReference type="Gene3D" id="2.130.10.10">
    <property type="entry name" value="YVTN repeat-like/Quinoprotein amine dehydrogenase"/>
    <property type="match status" value="2"/>
</dbReference>
<evidence type="ECO:0000313" key="6">
    <source>
        <dbReference type="Proteomes" id="UP001623330"/>
    </source>
</evidence>
<keyword evidence="1 3" id="KW-0853">WD repeat</keyword>
<feature type="coiled-coil region" evidence="4">
    <location>
        <begin position="167"/>
        <end position="201"/>
    </location>
</feature>
<dbReference type="PROSITE" id="PS50294">
    <property type="entry name" value="WD_REPEATS_REGION"/>
    <property type="match status" value="3"/>
</dbReference>
<evidence type="ECO:0000256" key="4">
    <source>
        <dbReference type="SAM" id="Coils"/>
    </source>
</evidence>
<organism evidence="5 6">
    <name type="scientific">Nakaseomyces bracarensis</name>
    <dbReference type="NCBI Taxonomy" id="273131"/>
    <lineage>
        <taxon>Eukaryota</taxon>
        <taxon>Fungi</taxon>
        <taxon>Dikarya</taxon>
        <taxon>Ascomycota</taxon>
        <taxon>Saccharomycotina</taxon>
        <taxon>Saccharomycetes</taxon>
        <taxon>Saccharomycetales</taxon>
        <taxon>Saccharomycetaceae</taxon>
        <taxon>Nakaseomyces</taxon>
    </lineage>
</organism>
<dbReference type="PROSITE" id="PS50082">
    <property type="entry name" value="WD_REPEATS_2"/>
    <property type="match status" value="5"/>
</dbReference>
<feature type="repeat" description="WD" evidence="3">
    <location>
        <begin position="311"/>
        <end position="353"/>
    </location>
</feature>
<comment type="caution">
    <text evidence="5">The sequence shown here is derived from an EMBL/GenBank/DDBJ whole genome shotgun (WGS) entry which is preliminary data.</text>
</comment>
<dbReference type="InterPro" id="IPR019775">
    <property type="entry name" value="WD40_repeat_CS"/>
</dbReference>
<reference evidence="5 6" key="1">
    <citation type="submission" date="2024-05" db="EMBL/GenBank/DDBJ databases">
        <title>Long read based assembly of the Candida bracarensis genome reveals expanded adhesin content.</title>
        <authorList>
            <person name="Marcet-Houben M."/>
            <person name="Ksiezopolska E."/>
            <person name="Gabaldon T."/>
        </authorList>
    </citation>
    <scope>NUCLEOTIDE SEQUENCE [LARGE SCALE GENOMIC DNA]</scope>
    <source>
        <strain evidence="5 6">CBM6</strain>
    </source>
</reference>
<evidence type="ECO:0000256" key="1">
    <source>
        <dbReference type="ARBA" id="ARBA00022574"/>
    </source>
</evidence>
<evidence type="ECO:0000256" key="2">
    <source>
        <dbReference type="ARBA" id="ARBA00022737"/>
    </source>
</evidence>
<dbReference type="SMART" id="SM00320">
    <property type="entry name" value="WD40"/>
    <property type="match status" value="6"/>
</dbReference>
<dbReference type="Proteomes" id="UP001623330">
    <property type="component" value="Unassembled WGS sequence"/>
</dbReference>
<keyword evidence="6" id="KW-1185">Reference proteome</keyword>
<dbReference type="PROSITE" id="PS00678">
    <property type="entry name" value="WD_REPEATS_1"/>
    <property type="match status" value="4"/>
</dbReference>
<protein>
    <submittedName>
        <fullName evidence="5">Mitochondrial division protein 1</fullName>
    </submittedName>
</protein>
<proteinExistence type="predicted"/>
<feature type="repeat" description="WD" evidence="3">
    <location>
        <begin position="512"/>
        <end position="551"/>
    </location>
</feature>
<feature type="repeat" description="WD" evidence="3">
    <location>
        <begin position="354"/>
        <end position="395"/>
    </location>
</feature>
<dbReference type="InterPro" id="IPR036322">
    <property type="entry name" value="WD40_repeat_dom_sf"/>
</dbReference>
<name>A0ABR4NM65_9SACH</name>
<gene>
    <name evidence="5" type="ORF">RNJ44_01989</name>
</gene>